<keyword evidence="1" id="KW-0812">Transmembrane</keyword>
<dbReference type="EMBL" id="ML769750">
    <property type="protein sequence ID" value="KAE9388313.1"/>
    <property type="molecule type" value="Genomic_DNA"/>
</dbReference>
<proteinExistence type="predicted"/>
<accession>A0A6A4GSE5</accession>
<organism evidence="2 3">
    <name type="scientific">Gymnopus androsaceus JB14</name>
    <dbReference type="NCBI Taxonomy" id="1447944"/>
    <lineage>
        <taxon>Eukaryota</taxon>
        <taxon>Fungi</taxon>
        <taxon>Dikarya</taxon>
        <taxon>Basidiomycota</taxon>
        <taxon>Agaricomycotina</taxon>
        <taxon>Agaricomycetes</taxon>
        <taxon>Agaricomycetidae</taxon>
        <taxon>Agaricales</taxon>
        <taxon>Marasmiineae</taxon>
        <taxon>Omphalotaceae</taxon>
        <taxon>Gymnopus</taxon>
    </lineage>
</organism>
<keyword evidence="1" id="KW-1133">Transmembrane helix</keyword>
<keyword evidence="1" id="KW-0472">Membrane</keyword>
<protein>
    <submittedName>
        <fullName evidence="2">Uncharacterized protein</fullName>
    </submittedName>
</protein>
<name>A0A6A4GSE5_9AGAR</name>
<evidence type="ECO:0000256" key="1">
    <source>
        <dbReference type="SAM" id="Phobius"/>
    </source>
</evidence>
<evidence type="ECO:0000313" key="2">
    <source>
        <dbReference type="EMBL" id="KAE9388313.1"/>
    </source>
</evidence>
<gene>
    <name evidence="2" type="ORF">BT96DRAFT_947700</name>
</gene>
<dbReference type="Proteomes" id="UP000799118">
    <property type="component" value="Unassembled WGS sequence"/>
</dbReference>
<feature type="transmembrane region" description="Helical" evidence="1">
    <location>
        <begin position="6"/>
        <end position="27"/>
    </location>
</feature>
<dbReference type="AlphaFoldDB" id="A0A6A4GSE5"/>
<reference evidence="2" key="1">
    <citation type="journal article" date="2019" name="Environ. Microbiol.">
        <title>Fungal ecological strategies reflected in gene transcription - a case study of two litter decomposers.</title>
        <authorList>
            <person name="Barbi F."/>
            <person name="Kohler A."/>
            <person name="Barry K."/>
            <person name="Baskaran P."/>
            <person name="Daum C."/>
            <person name="Fauchery L."/>
            <person name="Ihrmark K."/>
            <person name="Kuo A."/>
            <person name="LaButti K."/>
            <person name="Lipzen A."/>
            <person name="Morin E."/>
            <person name="Grigoriev I.V."/>
            <person name="Henrissat B."/>
            <person name="Lindahl B."/>
            <person name="Martin F."/>
        </authorList>
    </citation>
    <scope>NUCLEOTIDE SEQUENCE</scope>
    <source>
        <strain evidence="2">JB14</strain>
    </source>
</reference>
<dbReference type="OrthoDB" id="416585at2759"/>
<feature type="transmembrane region" description="Helical" evidence="1">
    <location>
        <begin position="39"/>
        <end position="62"/>
    </location>
</feature>
<keyword evidence="3" id="KW-1185">Reference proteome</keyword>
<evidence type="ECO:0000313" key="3">
    <source>
        <dbReference type="Proteomes" id="UP000799118"/>
    </source>
</evidence>
<sequence length="215" mass="23647">MPMYAYLFYLAGVLVNITTGLIFIGGLSRSLIISGASHIFIAALLVILYKVPYAIWGLSIFAGQLNKCNDGSVSGLNKCTSVNGVNGAEGMMQKNLDTTVLGESRGKNSKQILKPLKDRLSSEESASSLATSSSCISLSALRDKVVKLADVRMRGIPRKRVILTWFKLRSLFTVKTDSWCISKIHWIVKTAHHYWFGLAGNLVLDLTVARHVHVY</sequence>